<dbReference type="GO" id="GO:0016740">
    <property type="term" value="F:transferase activity"/>
    <property type="evidence" value="ECO:0007669"/>
    <property type="project" value="UniProtKB-KW"/>
</dbReference>
<dbReference type="EMBL" id="LXPE01000003">
    <property type="protein sequence ID" value="OBA28445.1"/>
    <property type="molecule type" value="Genomic_DNA"/>
</dbReference>
<dbReference type="AlphaFoldDB" id="A0A1B7TIH8"/>
<name>A0A1B7TIH8_9ASCO</name>
<dbReference type="PANTHER" id="PTHR42695:SF5">
    <property type="entry name" value="GLUTAMINE AMIDOTRANSFERASE YLR126C-RELATED"/>
    <property type="match status" value="1"/>
</dbReference>
<dbReference type="CDD" id="cd01741">
    <property type="entry name" value="GATase1_1"/>
    <property type="match status" value="1"/>
</dbReference>
<comment type="caution">
    <text evidence="2">The sequence shown here is derived from an EMBL/GenBank/DDBJ whole genome shotgun (WGS) entry which is preliminary data.</text>
</comment>
<proteinExistence type="predicted"/>
<reference evidence="3" key="1">
    <citation type="journal article" date="2016" name="Proc. Natl. Acad. Sci. U.S.A.">
        <title>Comparative genomics of biotechnologically important yeasts.</title>
        <authorList>
            <person name="Riley R."/>
            <person name="Haridas S."/>
            <person name="Wolfe K.H."/>
            <person name="Lopes M.R."/>
            <person name="Hittinger C.T."/>
            <person name="Goeker M."/>
            <person name="Salamov A.A."/>
            <person name="Wisecaver J.H."/>
            <person name="Long T.M."/>
            <person name="Calvey C.H."/>
            <person name="Aerts A.L."/>
            <person name="Barry K.W."/>
            <person name="Choi C."/>
            <person name="Clum A."/>
            <person name="Coughlan A.Y."/>
            <person name="Deshpande S."/>
            <person name="Douglass A.P."/>
            <person name="Hanson S.J."/>
            <person name="Klenk H.-P."/>
            <person name="LaButti K.M."/>
            <person name="Lapidus A."/>
            <person name="Lindquist E.A."/>
            <person name="Lipzen A.M."/>
            <person name="Meier-Kolthoff J.P."/>
            <person name="Ohm R.A."/>
            <person name="Otillar R.P."/>
            <person name="Pangilinan J.L."/>
            <person name="Peng Y."/>
            <person name="Rokas A."/>
            <person name="Rosa C.A."/>
            <person name="Scheuner C."/>
            <person name="Sibirny A.A."/>
            <person name="Slot J.C."/>
            <person name="Stielow J.B."/>
            <person name="Sun H."/>
            <person name="Kurtzman C.P."/>
            <person name="Blackwell M."/>
            <person name="Grigoriev I.V."/>
            <person name="Jeffries T.W."/>
        </authorList>
    </citation>
    <scope>NUCLEOTIDE SEQUENCE [LARGE SCALE GENOMIC DNA]</scope>
    <source>
        <strain evidence="3">NRRL Y-1626</strain>
    </source>
</reference>
<dbReference type="GO" id="GO:0005829">
    <property type="term" value="C:cytosol"/>
    <property type="evidence" value="ECO:0007669"/>
    <property type="project" value="TreeGrafter"/>
</dbReference>
<keyword evidence="3" id="KW-1185">Reference proteome</keyword>
<protein>
    <submittedName>
        <fullName evidence="2">Class I glutamine amidotransferase-like protein</fullName>
    </submittedName>
</protein>
<keyword evidence="2" id="KW-0808">Transferase</keyword>
<dbReference type="InterPro" id="IPR029062">
    <property type="entry name" value="Class_I_gatase-like"/>
</dbReference>
<feature type="domain" description="Glutamine amidotransferase" evidence="1">
    <location>
        <begin position="125"/>
        <end position="233"/>
    </location>
</feature>
<dbReference type="SUPFAM" id="SSF52317">
    <property type="entry name" value="Class I glutamine amidotransferase-like"/>
    <property type="match status" value="1"/>
</dbReference>
<dbReference type="OrthoDB" id="92161at2759"/>
<sequence length="275" mass="30725">MVVHRNPDLSTFELTENTVAVFLTDNKIPLLHEEYGDFGDQGIALLQSADTNNYIKDYIVFDCVNEKIPTIEWLKTNYKGEQGFLKGIYITGSAFDSFSNDHKWIIELRELLAQVVSSIESVDLPPTVGVCFGHQIVSCAAGLKVDRNTKGCEIGMTNLKLTEEGKKIFPTGDGLWISEIHNDIVYADELSCGWQNLASTELCQNQSFYKPGKLLTFQGHPEFHKGVAKKVYLDFMQSGNVSEETYNRAAESCELNPNDGAFMAGAIMKLFKNEI</sequence>
<evidence type="ECO:0000313" key="2">
    <source>
        <dbReference type="EMBL" id="OBA28445.1"/>
    </source>
</evidence>
<organism evidence="2 3">
    <name type="scientific">Hanseniaspora valbyensis NRRL Y-1626</name>
    <dbReference type="NCBI Taxonomy" id="766949"/>
    <lineage>
        <taxon>Eukaryota</taxon>
        <taxon>Fungi</taxon>
        <taxon>Dikarya</taxon>
        <taxon>Ascomycota</taxon>
        <taxon>Saccharomycotina</taxon>
        <taxon>Saccharomycetes</taxon>
        <taxon>Saccharomycodales</taxon>
        <taxon>Saccharomycodaceae</taxon>
        <taxon>Hanseniaspora</taxon>
    </lineage>
</organism>
<gene>
    <name evidence="2" type="ORF">HANVADRAFT_51366</name>
</gene>
<dbReference type="Proteomes" id="UP000092321">
    <property type="component" value="Unassembled WGS sequence"/>
</dbReference>
<keyword evidence="2" id="KW-0315">Glutamine amidotransferase</keyword>
<dbReference type="PANTHER" id="PTHR42695">
    <property type="entry name" value="GLUTAMINE AMIDOTRANSFERASE YLR126C-RELATED"/>
    <property type="match status" value="1"/>
</dbReference>
<accession>A0A1B7TIH8</accession>
<dbReference type="InterPro" id="IPR044992">
    <property type="entry name" value="ChyE-like"/>
</dbReference>
<dbReference type="Pfam" id="PF00117">
    <property type="entry name" value="GATase"/>
    <property type="match status" value="1"/>
</dbReference>
<evidence type="ECO:0000313" key="3">
    <source>
        <dbReference type="Proteomes" id="UP000092321"/>
    </source>
</evidence>
<evidence type="ECO:0000259" key="1">
    <source>
        <dbReference type="Pfam" id="PF00117"/>
    </source>
</evidence>
<dbReference type="InterPro" id="IPR017926">
    <property type="entry name" value="GATASE"/>
</dbReference>
<dbReference type="PROSITE" id="PS51273">
    <property type="entry name" value="GATASE_TYPE_1"/>
    <property type="match status" value="1"/>
</dbReference>
<dbReference type="GO" id="GO:0005634">
    <property type="term" value="C:nucleus"/>
    <property type="evidence" value="ECO:0007669"/>
    <property type="project" value="TreeGrafter"/>
</dbReference>
<dbReference type="Gene3D" id="3.40.50.880">
    <property type="match status" value="1"/>
</dbReference>